<evidence type="ECO:0000313" key="1">
    <source>
        <dbReference type="EMBL" id="KAJ0047704.1"/>
    </source>
</evidence>
<comment type="caution">
    <text evidence="1">The sequence shown here is derived from an EMBL/GenBank/DDBJ whole genome shotgun (WGS) entry which is preliminary data.</text>
</comment>
<evidence type="ECO:0000313" key="2">
    <source>
        <dbReference type="Proteomes" id="UP001163603"/>
    </source>
</evidence>
<reference evidence="2" key="1">
    <citation type="journal article" date="2023" name="G3 (Bethesda)">
        <title>Genome assembly and association tests identify interacting loci associated with vigor, precocity, and sex in interspecific pistachio rootstocks.</title>
        <authorList>
            <person name="Palmer W."/>
            <person name="Jacygrad E."/>
            <person name="Sagayaradj S."/>
            <person name="Cavanaugh K."/>
            <person name="Han R."/>
            <person name="Bertier L."/>
            <person name="Beede B."/>
            <person name="Kafkas S."/>
            <person name="Golino D."/>
            <person name="Preece J."/>
            <person name="Michelmore R."/>
        </authorList>
    </citation>
    <scope>NUCLEOTIDE SEQUENCE [LARGE SCALE GENOMIC DNA]</scope>
</reference>
<name>A0ACC0ZAR7_9ROSI</name>
<proteinExistence type="predicted"/>
<protein>
    <submittedName>
        <fullName evidence="1">Uncharacterized protein</fullName>
    </submittedName>
</protein>
<organism evidence="1 2">
    <name type="scientific">Pistacia integerrima</name>
    <dbReference type="NCBI Taxonomy" id="434235"/>
    <lineage>
        <taxon>Eukaryota</taxon>
        <taxon>Viridiplantae</taxon>
        <taxon>Streptophyta</taxon>
        <taxon>Embryophyta</taxon>
        <taxon>Tracheophyta</taxon>
        <taxon>Spermatophyta</taxon>
        <taxon>Magnoliopsida</taxon>
        <taxon>eudicotyledons</taxon>
        <taxon>Gunneridae</taxon>
        <taxon>Pentapetalae</taxon>
        <taxon>rosids</taxon>
        <taxon>malvids</taxon>
        <taxon>Sapindales</taxon>
        <taxon>Anacardiaceae</taxon>
        <taxon>Pistacia</taxon>
    </lineage>
</organism>
<dbReference type="Proteomes" id="UP001163603">
    <property type="component" value="Chromosome 2"/>
</dbReference>
<keyword evidence="2" id="KW-1185">Reference proteome</keyword>
<sequence>MGCISAHLDAQHLKADFLGRREYWPSFLNVFASKLGI</sequence>
<accession>A0ACC0ZAR7</accession>
<dbReference type="EMBL" id="CM047737">
    <property type="protein sequence ID" value="KAJ0047704.1"/>
    <property type="molecule type" value="Genomic_DNA"/>
</dbReference>
<gene>
    <name evidence="1" type="ORF">Pint_16904</name>
</gene>